<organism evidence="2 3">
    <name type="scientific">Rubus argutus</name>
    <name type="common">Southern blackberry</name>
    <dbReference type="NCBI Taxonomy" id="59490"/>
    <lineage>
        <taxon>Eukaryota</taxon>
        <taxon>Viridiplantae</taxon>
        <taxon>Streptophyta</taxon>
        <taxon>Embryophyta</taxon>
        <taxon>Tracheophyta</taxon>
        <taxon>Spermatophyta</taxon>
        <taxon>Magnoliopsida</taxon>
        <taxon>eudicotyledons</taxon>
        <taxon>Gunneridae</taxon>
        <taxon>Pentapetalae</taxon>
        <taxon>rosids</taxon>
        <taxon>fabids</taxon>
        <taxon>Rosales</taxon>
        <taxon>Rosaceae</taxon>
        <taxon>Rosoideae</taxon>
        <taxon>Rosoideae incertae sedis</taxon>
        <taxon>Rubus</taxon>
    </lineage>
</organism>
<proteinExistence type="predicted"/>
<dbReference type="Proteomes" id="UP001457282">
    <property type="component" value="Unassembled WGS sequence"/>
</dbReference>
<reference evidence="2 3" key="1">
    <citation type="journal article" date="2023" name="G3 (Bethesda)">
        <title>A chromosome-length genome assembly and annotation of blackberry (Rubus argutus, cv. 'Hillquist').</title>
        <authorList>
            <person name="Bruna T."/>
            <person name="Aryal R."/>
            <person name="Dudchenko O."/>
            <person name="Sargent D.J."/>
            <person name="Mead D."/>
            <person name="Buti M."/>
            <person name="Cavallini A."/>
            <person name="Hytonen T."/>
            <person name="Andres J."/>
            <person name="Pham M."/>
            <person name="Weisz D."/>
            <person name="Mascagni F."/>
            <person name="Usai G."/>
            <person name="Natali L."/>
            <person name="Bassil N."/>
            <person name="Fernandez G.E."/>
            <person name="Lomsadze A."/>
            <person name="Armour M."/>
            <person name="Olukolu B."/>
            <person name="Poorten T."/>
            <person name="Britton C."/>
            <person name="Davik J."/>
            <person name="Ashrafi H."/>
            <person name="Aiden E.L."/>
            <person name="Borodovsky M."/>
            <person name="Worthington M."/>
        </authorList>
    </citation>
    <scope>NUCLEOTIDE SEQUENCE [LARGE SCALE GENOMIC DNA]</scope>
    <source>
        <strain evidence="2">PI 553951</strain>
    </source>
</reference>
<accession>A0AAW1XIT0</accession>
<keyword evidence="3" id="KW-1185">Reference proteome</keyword>
<evidence type="ECO:0000256" key="1">
    <source>
        <dbReference type="SAM" id="Phobius"/>
    </source>
</evidence>
<feature type="transmembrane region" description="Helical" evidence="1">
    <location>
        <begin position="79"/>
        <end position="97"/>
    </location>
</feature>
<name>A0AAW1XIT0_RUBAR</name>
<protein>
    <submittedName>
        <fullName evidence="2">Uncharacterized protein</fullName>
    </submittedName>
</protein>
<dbReference type="PANTHER" id="PTHR36350:SF2">
    <property type="entry name" value="PROTEIN, PUTATIVE-RELATED"/>
    <property type="match status" value="1"/>
</dbReference>
<evidence type="ECO:0000313" key="2">
    <source>
        <dbReference type="EMBL" id="KAK9936781.1"/>
    </source>
</evidence>
<dbReference type="AlphaFoldDB" id="A0AAW1XIT0"/>
<keyword evidence="1" id="KW-0472">Membrane</keyword>
<gene>
    <name evidence="2" type="ORF">M0R45_013605</name>
</gene>
<keyword evidence="1" id="KW-0812">Transmembrane</keyword>
<comment type="caution">
    <text evidence="2">The sequence shown here is derived from an EMBL/GenBank/DDBJ whole genome shotgun (WGS) entry which is preliminary data.</text>
</comment>
<keyword evidence="1" id="KW-1133">Transmembrane helix</keyword>
<evidence type="ECO:0000313" key="3">
    <source>
        <dbReference type="Proteomes" id="UP001457282"/>
    </source>
</evidence>
<dbReference type="EMBL" id="JBEDUW010000003">
    <property type="protein sequence ID" value="KAK9936781.1"/>
    <property type="molecule type" value="Genomic_DNA"/>
</dbReference>
<dbReference type="PANTHER" id="PTHR36350">
    <property type="entry name" value="TRANSMEMBRANE PROTEIN"/>
    <property type="match status" value="1"/>
</dbReference>
<sequence>MHSALCLHYGALHIPSATNIAASIARPYSSFRPSFLSLSCKASTYRTLSRYAFSSPVICALDKPSTPSPNYDKDNGKKIVRVVGGASVVLAFVLGIINCNYNFSPRAIAAPRTETTPLVLSQPKAALESLLNVNKHLATTKSHSWTTPKLELPDRPSPGDLEKFKNDVANLIKSGMSDKAEKQLRVIKTKQGGIPGNEAEMELVLLLIFQERYKDALECDCLKGSAVVSDARVHLYKAIIYTMMDDNSAAEDSWKLFISSFSTTEMLSEKSEVKPKPPRKKF</sequence>